<dbReference type="EMBL" id="LHXJ01000005">
    <property type="protein sequence ID" value="KXA91562.1"/>
    <property type="molecule type" value="Genomic_DNA"/>
</dbReference>
<keyword evidence="2" id="KW-1185">Reference proteome</keyword>
<protein>
    <submittedName>
        <fullName evidence="1">Uncharacterized protein</fullName>
    </submittedName>
</protein>
<dbReference type="AlphaFoldDB" id="A0A133UBJ5"/>
<name>A0A133UBJ5_9EURY</name>
<dbReference type="Proteomes" id="UP000070163">
    <property type="component" value="Unassembled WGS sequence"/>
</dbReference>
<evidence type="ECO:0000313" key="1">
    <source>
        <dbReference type="EMBL" id="KXA91562.1"/>
    </source>
</evidence>
<evidence type="ECO:0000313" key="2">
    <source>
        <dbReference type="Proteomes" id="UP000070163"/>
    </source>
</evidence>
<sequence length="70" mass="8119">MSENMMVGKVVDKFEVDGKEVVLRYPTMRDVEDLQKHINSLVEEGAKITMDEKQSYEEEVEWLADGLKEV</sequence>
<proteinExistence type="predicted"/>
<accession>A0A133UBJ5</accession>
<organism evidence="1 2">
    <name type="scientific">candidate division MSBL1 archaeon SCGC-AAA259A05</name>
    <dbReference type="NCBI Taxonomy" id="1698259"/>
    <lineage>
        <taxon>Archaea</taxon>
        <taxon>Methanobacteriati</taxon>
        <taxon>Methanobacteriota</taxon>
        <taxon>candidate division MSBL1</taxon>
    </lineage>
</organism>
<reference evidence="1 2" key="1">
    <citation type="journal article" date="2016" name="Sci. Rep.">
        <title>Metabolic traits of an uncultured archaeal lineage -MSBL1- from brine pools of the Red Sea.</title>
        <authorList>
            <person name="Mwirichia R."/>
            <person name="Alam I."/>
            <person name="Rashid M."/>
            <person name="Vinu M."/>
            <person name="Ba-Alawi W."/>
            <person name="Anthony Kamau A."/>
            <person name="Kamanda Ngugi D."/>
            <person name="Goker M."/>
            <person name="Klenk H.P."/>
            <person name="Bajic V."/>
            <person name="Stingl U."/>
        </authorList>
    </citation>
    <scope>NUCLEOTIDE SEQUENCE [LARGE SCALE GENOMIC DNA]</scope>
    <source>
        <strain evidence="1">SCGC-AAA259A05</strain>
    </source>
</reference>
<gene>
    <name evidence="1" type="ORF">AKJ57_00660</name>
</gene>
<comment type="caution">
    <text evidence="1">The sequence shown here is derived from an EMBL/GenBank/DDBJ whole genome shotgun (WGS) entry which is preliminary data.</text>
</comment>